<dbReference type="FunFam" id="1.10.510.10:FF:000554">
    <property type="entry name" value="Predicted protein"/>
    <property type="match status" value="1"/>
</dbReference>
<dbReference type="InterPro" id="IPR008266">
    <property type="entry name" value="Tyr_kinase_AS"/>
</dbReference>
<keyword evidence="10" id="KW-0727">SH2 domain</keyword>
<evidence type="ECO:0000256" key="9">
    <source>
        <dbReference type="ARBA" id="ARBA00051245"/>
    </source>
</evidence>
<dbReference type="InterPro" id="IPR000719">
    <property type="entry name" value="Prot_kinase_dom"/>
</dbReference>
<name>A0A6J2WHY5_CHACN</name>
<dbReference type="PROSITE" id="PS50011">
    <property type="entry name" value="PROTEIN_KINASE_DOM"/>
    <property type="match status" value="1"/>
</dbReference>
<dbReference type="PROSITE" id="PS50001">
    <property type="entry name" value="SH2"/>
    <property type="match status" value="1"/>
</dbReference>
<dbReference type="PROSITE" id="PS00109">
    <property type="entry name" value="PROTEIN_KINASE_TYR"/>
    <property type="match status" value="1"/>
</dbReference>
<keyword evidence="3" id="KW-0519">Myristate</keyword>
<keyword evidence="7 13" id="KW-0829">Tyrosine-protein kinase</keyword>
<comment type="similarity">
    <text evidence="13">Belongs to the protein kinase superfamily. Tyr protein kinase family.</text>
</comment>
<evidence type="ECO:0000256" key="10">
    <source>
        <dbReference type="PROSITE-ProRule" id="PRU00191"/>
    </source>
</evidence>
<dbReference type="InterPro" id="IPR017441">
    <property type="entry name" value="Protein_kinase_ATP_BS"/>
</dbReference>
<evidence type="ECO:0000259" key="14">
    <source>
        <dbReference type="PROSITE" id="PS50001"/>
    </source>
</evidence>
<dbReference type="SUPFAM" id="SSF56112">
    <property type="entry name" value="Protein kinase-like (PK-like)"/>
    <property type="match status" value="1"/>
</dbReference>
<keyword evidence="1 11" id="KW-0728">SH3 domain</keyword>
<evidence type="ECO:0000259" key="15">
    <source>
        <dbReference type="PROSITE" id="PS50002"/>
    </source>
</evidence>
<evidence type="ECO:0000259" key="16">
    <source>
        <dbReference type="PROSITE" id="PS50011"/>
    </source>
</evidence>
<keyword evidence="2 13" id="KW-0808">Transferase</keyword>
<dbReference type="InterPro" id="IPR036028">
    <property type="entry name" value="SH3-like_dom_sf"/>
</dbReference>
<evidence type="ECO:0000256" key="8">
    <source>
        <dbReference type="ARBA" id="ARBA00023288"/>
    </source>
</evidence>
<dbReference type="InterPro" id="IPR000980">
    <property type="entry name" value="SH2"/>
</dbReference>
<evidence type="ECO:0000256" key="5">
    <source>
        <dbReference type="ARBA" id="ARBA00022777"/>
    </source>
</evidence>
<dbReference type="PROSITE" id="PS50002">
    <property type="entry name" value="SH3"/>
    <property type="match status" value="1"/>
</dbReference>
<dbReference type="Gene3D" id="3.30.505.10">
    <property type="entry name" value="SH2 domain"/>
    <property type="match status" value="1"/>
</dbReference>
<evidence type="ECO:0000256" key="6">
    <source>
        <dbReference type="ARBA" id="ARBA00022840"/>
    </source>
</evidence>
<dbReference type="SUPFAM" id="SSF50044">
    <property type="entry name" value="SH3-domain"/>
    <property type="match status" value="1"/>
</dbReference>
<dbReference type="Gene3D" id="2.30.30.40">
    <property type="entry name" value="SH3 Domains"/>
    <property type="match status" value="1"/>
</dbReference>
<keyword evidence="5 13" id="KW-0418">Kinase</keyword>
<evidence type="ECO:0000256" key="12">
    <source>
        <dbReference type="PROSITE-ProRule" id="PRU10141"/>
    </source>
</evidence>
<dbReference type="GeneID" id="115823086"/>
<dbReference type="PRINTS" id="PR00452">
    <property type="entry name" value="SH3DOMAIN"/>
</dbReference>
<dbReference type="PROSITE" id="PS00107">
    <property type="entry name" value="PROTEIN_KINASE_ATP"/>
    <property type="match status" value="1"/>
</dbReference>
<dbReference type="Proteomes" id="UP000504632">
    <property type="component" value="Chromosome 1"/>
</dbReference>
<evidence type="ECO:0000313" key="18">
    <source>
        <dbReference type="RefSeq" id="XP_030642956.1"/>
    </source>
</evidence>
<keyword evidence="8" id="KW-0449">Lipoprotein</keyword>
<accession>A0A6J2WHY5</accession>
<evidence type="ECO:0000256" key="2">
    <source>
        <dbReference type="ARBA" id="ARBA00022679"/>
    </source>
</evidence>
<dbReference type="SUPFAM" id="SSF55550">
    <property type="entry name" value="SH2 domain"/>
    <property type="match status" value="1"/>
</dbReference>
<feature type="domain" description="SH3" evidence="15">
    <location>
        <begin position="24"/>
        <end position="93"/>
    </location>
</feature>
<evidence type="ECO:0000256" key="4">
    <source>
        <dbReference type="ARBA" id="ARBA00022741"/>
    </source>
</evidence>
<dbReference type="InterPro" id="IPR001452">
    <property type="entry name" value="SH3_domain"/>
</dbReference>
<dbReference type="GO" id="GO:0004715">
    <property type="term" value="F:non-membrane spanning protein tyrosine kinase activity"/>
    <property type="evidence" value="ECO:0007669"/>
    <property type="project" value="UniProtKB-EC"/>
</dbReference>
<dbReference type="PANTHER" id="PTHR24418">
    <property type="entry name" value="TYROSINE-PROTEIN KINASE"/>
    <property type="match status" value="1"/>
</dbReference>
<evidence type="ECO:0000256" key="11">
    <source>
        <dbReference type="PROSITE-ProRule" id="PRU00192"/>
    </source>
</evidence>
<keyword evidence="6 12" id="KW-0067">ATP-binding</keyword>
<keyword evidence="4 12" id="KW-0547">Nucleotide-binding</keyword>
<evidence type="ECO:0000256" key="7">
    <source>
        <dbReference type="ARBA" id="ARBA00023137"/>
    </source>
</evidence>
<dbReference type="PRINTS" id="PR00109">
    <property type="entry name" value="TYRKINASE"/>
</dbReference>
<sequence length="476" mass="55284">MGNSLCSCKKRCCLMCMDQEEPEKPRRVFKSVYDYPRRTLRDLKLKKGDTLEVIDETEHWLYVRKCTIKGENTRDSICEEGYVPREFIKPADSLEAEPWYFESIKKRTDAKRCLLRPENGEGAFLVWKSEENNQYYLSVKNGPHARHYRITEKNDEKRFYLVSRKTFQTISDLVCSYSQHQDGLCVQLTKPCVMLDTPALHTLSFEEEWEVERSSLRKVEKLGSGEFAEVWHGIWNDTTDVAIKEFKDVSPDILTEIAIMKELHHERLLKLYAVCTVSRPICIITELMKNGSLKKFLCSHKEARDIEFSLSINFAVQITEGLTYLETKKIIHRDLRADNILLTDMLSCKIADFGLAQFTFSGGEKITKGIKLPVKWMAPEIFSGEQYTNKSDVWSFGIVLMEIITYGDEPYPDKDKLSCIRDIQKGHRMAKPLDCPQELYDIMLLCWGTNPAERPAYRELQDMLMTLIPEPLSELE</sequence>
<dbReference type="Pfam" id="PF00018">
    <property type="entry name" value="SH3_1"/>
    <property type="match status" value="1"/>
</dbReference>
<dbReference type="SMART" id="SM00219">
    <property type="entry name" value="TyrKc"/>
    <property type="match status" value="1"/>
</dbReference>
<dbReference type="SMART" id="SM00326">
    <property type="entry name" value="SH3"/>
    <property type="match status" value="1"/>
</dbReference>
<dbReference type="Pfam" id="PF00017">
    <property type="entry name" value="SH2"/>
    <property type="match status" value="1"/>
</dbReference>
<organism evidence="17 18">
    <name type="scientific">Chanos chanos</name>
    <name type="common">Milkfish</name>
    <name type="synonym">Mugil chanos</name>
    <dbReference type="NCBI Taxonomy" id="29144"/>
    <lineage>
        <taxon>Eukaryota</taxon>
        <taxon>Metazoa</taxon>
        <taxon>Chordata</taxon>
        <taxon>Craniata</taxon>
        <taxon>Vertebrata</taxon>
        <taxon>Euteleostomi</taxon>
        <taxon>Actinopterygii</taxon>
        <taxon>Neopterygii</taxon>
        <taxon>Teleostei</taxon>
        <taxon>Ostariophysi</taxon>
        <taxon>Gonorynchiformes</taxon>
        <taxon>Chanidae</taxon>
        <taxon>Chanos</taxon>
    </lineage>
</organism>
<feature type="domain" description="Protein kinase" evidence="16">
    <location>
        <begin position="216"/>
        <end position="468"/>
    </location>
</feature>
<dbReference type="SMART" id="SM00252">
    <property type="entry name" value="SH2"/>
    <property type="match status" value="1"/>
</dbReference>
<dbReference type="Gene3D" id="1.10.510.10">
    <property type="entry name" value="Transferase(Phosphotransferase) domain 1"/>
    <property type="match status" value="1"/>
</dbReference>
<comment type="catalytic activity">
    <reaction evidence="9 13">
        <text>L-tyrosyl-[protein] + ATP = O-phospho-L-tyrosyl-[protein] + ADP + H(+)</text>
        <dbReference type="Rhea" id="RHEA:10596"/>
        <dbReference type="Rhea" id="RHEA-COMP:10136"/>
        <dbReference type="Rhea" id="RHEA-COMP:20101"/>
        <dbReference type="ChEBI" id="CHEBI:15378"/>
        <dbReference type="ChEBI" id="CHEBI:30616"/>
        <dbReference type="ChEBI" id="CHEBI:46858"/>
        <dbReference type="ChEBI" id="CHEBI:61978"/>
        <dbReference type="ChEBI" id="CHEBI:456216"/>
        <dbReference type="EC" id="2.7.10.2"/>
    </reaction>
</comment>
<dbReference type="InterPro" id="IPR011009">
    <property type="entry name" value="Kinase-like_dom_sf"/>
</dbReference>
<evidence type="ECO:0000256" key="3">
    <source>
        <dbReference type="ARBA" id="ARBA00022707"/>
    </source>
</evidence>
<dbReference type="PRINTS" id="PR00401">
    <property type="entry name" value="SH2DOMAIN"/>
</dbReference>
<dbReference type="OrthoDB" id="4062651at2759"/>
<dbReference type="Pfam" id="PF07714">
    <property type="entry name" value="PK_Tyr_Ser-Thr"/>
    <property type="match status" value="1"/>
</dbReference>
<dbReference type="RefSeq" id="XP_030642956.1">
    <property type="nucleotide sequence ID" value="XM_030787096.1"/>
</dbReference>
<keyword evidence="17" id="KW-1185">Reference proteome</keyword>
<gene>
    <name evidence="18" type="primary">LOC115823086</name>
</gene>
<dbReference type="InterPro" id="IPR020635">
    <property type="entry name" value="Tyr_kinase_cat_dom"/>
</dbReference>
<evidence type="ECO:0000256" key="13">
    <source>
        <dbReference type="RuleBase" id="RU362096"/>
    </source>
</evidence>
<dbReference type="FunCoup" id="A0A6J2WHY5">
    <property type="interactions" value="3"/>
</dbReference>
<evidence type="ECO:0000256" key="1">
    <source>
        <dbReference type="ARBA" id="ARBA00022443"/>
    </source>
</evidence>
<dbReference type="InterPro" id="IPR036860">
    <property type="entry name" value="SH2_dom_sf"/>
</dbReference>
<proteinExistence type="inferred from homology"/>
<dbReference type="InterPro" id="IPR050198">
    <property type="entry name" value="Non-receptor_tyrosine_kinases"/>
</dbReference>
<dbReference type="AlphaFoldDB" id="A0A6J2WHY5"/>
<dbReference type="InParanoid" id="A0A6J2WHY5"/>
<reference evidence="18" key="1">
    <citation type="submission" date="2025-08" db="UniProtKB">
        <authorList>
            <consortium name="RefSeq"/>
        </authorList>
    </citation>
    <scope>IDENTIFICATION</scope>
</reference>
<dbReference type="InterPro" id="IPR001245">
    <property type="entry name" value="Ser-Thr/Tyr_kinase_cat_dom"/>
</dbReference>
<feature type="domain" description="SH2" evidence="14">
    <location>
        <begin position="99"/>
        <end position="192"/>
    </location>
</feature>
<protein>
    <recommendedName>
        <fullName evidence="13">Tyrosine-protein kinase</fullName>
        <ecNumber evidence="13">2.7.10.2</ecNumber>
    </recommendedName>
</protein>
<dbReference type="EC" id="2.7.10.2" evidence="13"/>
<dbReference type="GO" id="GO:0005524">
    <property type="term" value="F:ATP binding"/>
    <property type="evidence" value="ECO:0007669"/>
    <property type="project" value="UniProtKB-UniRule"/>
</dbReference>
<evidence type="ECO:0000313" key="17">
    <source>
        <dbReference type="Proteomes" id="UP000504632"/>
    </source>
</evidence>
<feature type="binding site" evidence="12">
    <location>
        <position position="244"/>
    </location>
    <ligand>
        <name>ATP</name>
        <dbReference type="ChEBI" id="CHEBI:30616"/>
    </ligand>
</feature>